<organism evidence="2 3">
    <name type="scientific">Portunus trituberculatus</name>
    <name type="common">Swimming crab</name>
    <name type="synonym">Neptunus trituberculatus</name>
    <dbReference type="NCBI Taxonomy" id="210409"/>
    <lineage>
        <taxon>Eukaryota</taxon>
        <taxon>Metazoa</taxon>
        <taxon>Ecdysozoa</taxon>
        <taxon>Arthropoda</taxon>
        <taxon>Crustacea</taxon>
        <taxon>Multicrustacea</taxon>
        <taxon>Malacostraca</taxon>
        <taxon>Eumalacostraca</taxon>
        <taxon>Eucarida</taxon>
        <taxon>Decapoda</taxon>
        <taxon>Pleocyemata</taxon>
        <taxon>Brachyura</taxon>
        <taxon>Eubrachyura</taxon>
        <taxon>Portunoidea</taxon>
        <taxon>Portunidae</taxon>
        <taxon>Portuninae</taxon>
        <taxon>Portunus</taxon>
    </lineage>
</organism>
<evidence type="ECO:0000313" key="3">
    <source>
        <dbReference type="Proteomes" id="UP000324222"/>
    </source>
</evidence>
<accession>A0A5B7HBS4</accession>
<reference evidence="2 3" key="1">
    <citation type="submission" date="2019-05" db="EMBL/GenBank/DDBJ databases">
        <title>Another draft genome of Portunus trituberculatus and its Hox gene families provides insights of decapod evolution.</title>
        <authorList>
            <person name="Jeong J.-H."/>
            <person name="Song I."/>
            <person name="Kim S."/>
            <person name="Choi T."/>
            <person name="Kim D."/>
            <person name="Ryu S."/>
            <person name="Kim W."/>
        </authorList>
    </citation>
    <scope>NUCLEOTIDE SEQUENCE [LARGE SCALE GENOMIC DNA]</scope>
    <source>
        <tissue evidence="2">Muscle</tissue>
    </source>
</reference>
<sequence length="226" mass="24622">MRTFPVNSVVCEVSAREDTESFNNTAVSNRNKECCCCCCRRPWRSNVRDSPDVNDTCAVHHDLAVLAQVVGHTHPRAVLAWSIFLRLTPFPGHSGGQAHRGDEDCQLSHPADNVTLFSVVSALSVYECISIECPRLSGSQSRGGGADATRVILASCQTILKTDLPESRETSGRKKHVFVAAKERRQFLQVTGTVAAETPVSCSPQRGVETKHTAPRTPHNTSGQIK</sequence>
<evidence type="ECO:0000313" key="2">
    <source>
        <dbReference type="EMBL" id="MPC69690.1"/>
    </source>
</evidence>
<keyword evidence="3" id="KW-1185">Reference proteome</keyword>
<proteinExistence type="predicted"/>
<gene>
    <name evidence="2" type="ORF">E2C01_063922</name>
</gene>
<protein>
    <submittedName>
        <fullName evidence="2">Uncharacterized protein</fullName>
    </submittedName>
</protein>
<feature type="region of interest" description="Disordered" evidence="1">
    <location>
        <begin position="201"/>
        <end position="226"/>
    </location>
</feature>
<dbReference type="EMBL" id="VSRR010029839">
    <property type="protein sequence ID" value="MPC69690.1"/>
    <property type="molecule type" value="Genomic_DNA"/>
</dbReference>
<dbReference type="Proteomes" id="UP000324222">
    <property type="component" value="Unassembled WGS sequence"/>
</dbReference>
<dbReference type="AlphaFoldDB" id="A0A5B7HBS4"/>
<name>A0A5B7HBS4_PORTR</name>
<evidence type="ECO:0000256" key="1">
    <source>
        <dbReference type="SAM" id="MobiDB-lite"/>
    </source>
</evidence>
<comment type="caution">
    <text evidence="2">The sequence shown here is derived from an EMBL/GenBank/DDBJ whole genome shotgun (WGS) entry which is preliminary data.</text>
</comment>